<organism evidence="9 10">
    <name type="scientific">Nocardiopsis terrae</name>
    <dbReference type="NCBI Taxonomy" id="372655"/>
    <lineage>
        <taxon>Bacteria</taxon>
        <taxon>Bacillati</taxon>
        <taxon>Actinomycetota</taxon>
        <taxon>Actinomycetes</taxon>
        <taxon>Streptosporangiales</taxon>
        <taxon>Nocardiopsidaceae</taxon>
        <taxon>Nocardiopsis</taxon>
    </lineage>
</organism>
<keyword evidence="10" id="KW-1185">Reference proteome</keyword>
<dbReference type="PROSITE" id="PS50928">
    <property type="entry name" value="ABC_TM1"/>
    <property type="match status" value="1"/>
</dbReference>
<keyword evidence="3" id="KW-1003">Cell membrane</keyword>
<evidence type="ECO:0000256" key="4">
    <source>
        <dbReference type="ARBA" id="ARBA00022692"/>
    </source>
</evidence>
<sequence>MSPLSTARARPGRIWARFLLRRLLGLGAVLVVLVTATFLILQLVPGDPARAAISVDASPEEVAAMRHSLGLDRPLAEQFASYVGGLLTGDLGTSFQTGEAVSRIIATRLPFTAQLAVFSVLVALLIAVPAGVVVAVACRGGRRRPLDTAFTTTASVVGCTPEYIAGTLLVLLFAVTLGWLPAAGAATPASLLLPVAAIALSPAAALARIVRRETAVVLEEDYLRTARAKRLGGWALYARHTLPNLLTSTLTMGGLLLAGLMGGTVIVESVFAWPGLGSRVVQAILVRDFPVIQGIVLVIGLMAAVINLLVDVCLGVLDPRTLTGKTEEASSS</sequence>
<evidence type="ECO:0000256" key="3">
    <source>
        <dbReference type="ARBA" id="ARBA00022475"/>
    </source>
</evidence>
<evidence type="ECO:0000313" key="10">
    <source>
        <dbReference type="Proteomes" id="UP000598217"/>
    </source>
</evidence>
<dbReference type="CDD" id="cd06261">
    <property type="entry name" value="TM_PBP2"/>
    <property type="match status" value="1"/>
</dbReference>
<dbReference type="Proteomes" id="UP000598217">
    <property type="component" value="Unassembled WGS sequence"/>
</dbReference>
<dbReference type="InterPro" id="IPR035906">
    <property type="entry name" value="MetI-like_sf"/>
</dbReference>
<dbReference type="Pfam" id="PF00528">
    <property type="entry name" value="BPD_transp_1"/>
    <property type="match status" value="1"/>
</dbReference>
<dbReference type="Pfam" id="PF19300">
    <property type="entry name" value="BPD_transp_1_N"/>
    <property type="match status" value="1"/>
</dbReference>
<evidence type="ECO:0000313" key="9">
    <source>
        <dbReference type="EMBL" id="MBE1458520.1"/>
    </source>
</evidence>
<keyword evidence="5 7" id="KW-1133">Transmembrane helix</keyword>
<dbReference type="InterPro" id="IPR000515">
    <property type="entry name" value="MetI-like"/>
</dbReference>
<evidence type="ECO:0000259" key="8">
    <source>
        <dbReference type="PROSITE" id="PS50928"/>
    </source>
</evidence>
<comment type="subcellular location">
    <subcellularLocation>
        <location evidence="1 7">Cell membrane</location>
        <topology evidence="1 7">Multi-pass membrane protein</topology>
    </subcellularLocation>
</comment>
<feature type="transmembrane region" description="Helical" evidence="7">
    <location>
        <begin position="115"/>
        <end position="138"/>
    </location>
</feature>
<evidence type="ECO:0000256" key="2">
    <source>
        <dbReference type="ARBA" id="ARBA00022448"/>
    </source>
</evidence>
<protein>
    <submittedName>
        <fullName evidence="9">Peptide/nickel transport system permease protein</fullName>
    </submittedName>
</protein>
<reference evidence="9 10" key="1">
    <citation type="submission" date="2020-10" db="EMBL/GenBank/DDBJ databases">
        <title>Sequencing the genomes of 1000 actinobacteria strains.</title>
        <authorList>
            <person name="Klenk H.-P."/>
        </authorList>
    </citation>
    <scope>NUCLEOTIDE SEQUENCE [LARGE SCALE GENOMIC DNA]</scope>
    <source>
        <strain evidence="9 10">DSM 45157</strain>
    </source>
</reference>
<comment type="caution">
    <text evidence="9">The sequence shown here is derived from an EMBL/GenBank/DDBJ whole genome shotgun (WGS) entry which is preliminary data.</text>
</comment>
<gene>
    <name evidence="9" type="ORF">H4W79_002734</name>
</gene>
<dbReference type="Gene3D" id="1.10.3720.10">
    <property type="entry name" value="MetI-like"/>
    <property type="match status" value="1"/>
</dbReference>
<keyword evidence="6 7" id="KW-0472">Membrane</keyword>
<evidence type="ECO:0000256" key="5">
    <source>
        <dbReference type="ARBA" id="ARBA00022989"/>
    </source>
</evidence>
<dbReference type="SUPFAM" id="SSF161098">
    <property type="entry name" value="MetI-like"/>
    <property type="match status" value="1"/>
</dbReference>
<name>A0ABR9HI50_9ACTN</name>
<evidence type="ECO:0000256" key="6">
    <source>
        <dbReference type="ARBA" id="ARBA00023136"/>
    </source>
</evidence>
<evidence type="ECO:0000256" key="7">
    <source>
        <dbReference type="RuleBase" id="RU363032"/>
    </source>
</evidence>
<dbReference type="RefSeq" id="WP_191269601.1">
    <property type="nucleotide sequence ID" value="NZ_BMXJ01000003.1"/>
</dbReference>
<dbReference type="PANTHER" id="PTHR43163:SF6">
    <property type="entry name" value="DIPEPTIDE TRANSPORT SYSTEM PERMEASE PROTEIN DPPB-RELATED"/>
    <property type="match status" value="1"/>
</dbReference>
<proteinExistence type="inferred from homology"/>
<dbReference type="EMBL" id="JADBDY010000001">
    <property type="protein sequence ID" value="MBE1458520.1"/>
    <property type="molecule type" value="Genomic_DNA"/>
</dbReference>
<comment type="similarity">
    <text evidence="7">Belongs to the binding-protein-dependent transport system permease family.</text>
</comment>
<feature type="transmembrane region" description="Helical" evidence="7">
    <location>
        <begin position="291"/>
        <end position="317"/>
    </location>
</feature>
<feature type="transmembrane region" description="Helical" evidence="7">
    <location>
        <begin position="150"/>
        <end position="179"/>
    </location>
</feature>
<keyword evidence="2 7" id="KW-0813">Transport</keyword>
<feature type="transmembrane region" description="Helical" evidence="7">
    <location>
        <begin position="249"/>
        <end position="271"/>
    </location>
</feature>
<feature type="domain" description="ABC transmembrane type-1" evidence="8">
    <location>
        <begin position="109"/>
        <end position="310"/>
    </location>
</feature>
<keyword evidence="4 7" id="KW-0812">Transmembrane</keyword>
<evidence type="ECO:0000256" key="1">
    <source>
        <dbReference type="ARBA" id="ARBA00004651"/>
    </source>
</evidence>
<feature type="transmembrane region" description="Helical" evidence="7">
    <location>
        <begin position="191"/>
        <end position="210"/>
    </location>
</feature>
<dbReference type="PANTHER" id="PTHR43163">
    <property type="entry name" value="DIPEPTIDE TRANSPORT SYSTEM PERMEASE PROTEIN DPPB-RELATED"/>
    <property type="match status" value="1"/>
</dbReference>
<dbReference type="InterPro" id="IPR045621">
    <property type="entry name" value="BPD_transp_1_N"/>
</dbReference>
<feature type="transmembrane region" description="Helical" evidence="7">
    <location>
        <begin position="23"/>
        <end position="44"/>
    </location>
</feature>
<accession>A0ABR9HI50</accession>